<dbReference type="EMBL" id="UYSG01000876">
    <property type="protein sequence ID" value="VDL27346.1"/>
    <property type="molecule type" value="Genomic_DNA"/>
</dbReference>
<proteinExistence type="predicted"/>
<organism evidence="4">
    <name type="scientific">Hymenolepis diminuta</name>
    <name type="common">Rat tapeworm</name>
    <dbReference type="NCBI Taxonomy" id="6216"/>
    <lineage>
        <taxon>Eukaryota</taxon>
        <taxon>Metazoa</taxon>
        <taxon>Spiralia</taxon>
        <taxon>Lophotrochozoa</taxon>
        <taxon>Platyhelminthes</taxon>
        <taxon>Cestoda</taxon>
        <taxon>Eucestoda</taxon>
        <taxon>Cyclophyllidea</taxon>
        <taxon>Hymenolepididae</taxon>
        <taxon>Hymenolepis</taxon>
    </lineage>
</organism>
<dbReference type="OrthoDB" id="66533at2759"/>
<dbReference type="InterPro" id="IPR016024">
    <property type="entry name" value="ARM-type_fold"/>
</dbReference>
<dbReference type="STRING" id="6216.A0A0R3SEC2"/>
<dbReference type="SUPFAM" id="SSF48371">
    <property type="entry name" value="ARM repeat"/>
    <property type="match status" value="1"/>
</dbReference>
<accession>A0A0R3SEC2</accession>
<dbReference type="PANTHER" id="PTHR13366:SF0">
    <property type="entry name" value="HEAT REPEAT-CONTAINING PROTEIN 6"/>
    <property type="match status" value="1"/>
</dbReference>
<gene>
    <name evidence="2" type="ORF">HDID_LOCUS3102</name>
</gene>
<reference evidence="4" key="1">
    <citation type="submission" date="2016-04" db="UniProtKB">
        <authorList>
            <consortium name="WormBaseParasite"/>
        </authorList>
    </citation>
    <scope>IDENTIFICATION</scope>
</reference>
<feature type="domain" description="DUF4042" evidence="1">
    <location>
        <begin position="278"/>
        <end position="400"/>
    </location>
</feature>
<dbReference type="InterPro" id="IPR052107">
    <property type="entry name" value="HEAT6"/>
</dbReference>
<evidence type="ECO:0000313" key="4">
    <source>
        <dbReference type="WBParaSite" id="HDID_0000310401-mRNA-1"/>
    </source>
</evidence>
<name>A0A0R3SEC2_HYMDI</name>
<reference evidence="2 3" key="2">
    <citation type="submission" date="2018-11" db="EMBL/GenBank/DDBJ databases">
        <authorList>
            <consortium name="Pathogen Informatics"/>
        </authorList>
    </citation>
    <scope>NUCLEOTIDE SEQUENCE [LARGE SCALE GENOMIC DNA]</scope>
</reference>
<dbReference type="AlphaFoldDB" id="A0A0R3SEC2"/>
<evidence type="ECO:0000313" key="3">
    <source>
        <dbReference type="Proteomes" id="UP000274504"/>
    </source>
</evidence>
<evidence type="ECO:0000313" key="2">
    <source>
        <dbReference type="EMBL" id="VDL27346.1"/>
    </source>
</evidence>
<dbReference type="Proteomes" id="UP000274504">
    <property type="component" value="Unassembled WGS sequence"/>
</dbReference>
<dbReference type="InterPro" id="IPR025283">
    <property type="entry name" value="DUF4042"/>
</dbReference>
<dbReference type="Pfam" id="PF13251">
    <property type="entry name" value="DUF4042"/>
    <property type="match status" value="1"/>
</dbReference>
<dbReference type="PANTHER" id="PTHR13366">
    <property type="entry name" value="MALARIA ANTIGEN-RELATED"/>
    <property type="match status" value="1"/>
</dbReference>
<evidence type="ECO:0000259" key="1">
    <source>
        <dbReference type="Pfam" id="PF13251"/>
    </source>
</evidence>
<protein>
    <submittedName>
        <fullName evidence="4">DUF4042 domain-containing protein</fullName>
    </submittedName>
</protein>
<dbReference type="WBParaSite" id="HDID_0000310401-mRNA-1">
    <property type="protein sequence ID" value="HDID_0000310401-mRNA-1"/>
    <property type="gene ID" value="HDID_0000310401"/>
</dbReference>
<sequence length="536" mass="60496">MQRKQLYSVTWPDLIRNMAEKDFSLDVITALINEKRFPSYHKSPPLSDIDVNKSRHFFKLLINHLIEANTQQCLGNSRLSFLVCGVVRGNLALFEEKTFKRLLDLFLNIDTSPPNSEHSDGVAAALSSLLYLHSVDVKSGCFSSDSYPSAVNLDLLDRHRGEMCLEKLASILEYSRGDIKIEISCLHAVIQLLVHRTFLQCNSTQTETLRCIARVVKAIWPVAFIPKRLVAGYASGSSSSYGPSSASELSDGWCGDFMDSGRPSNGNKKKKFIFIMIAVLNNLEISFTVAEELPNRDSASYISYSVRLANELREIHQGLYGALINEKVTKNQLGLLKAIGTLVAVTPYHRLQPGLLTRLINKTSAFLKNFQNDPVKFANFQASILAIWGSILAKKNLTPELRSLITSKLDSVIFSGYQMPLRSSCWLIDSKFPSLRNQAASLLRAFVSMHFNLLHPFMDAVKVMIRQNLPPKKEDPVSYTLNILILCDTILTHQFDCLEKRRFSDLSIDCEWWYDLVGTLLDYGSVRFLIYLNSFQ</sequence>